<comment type="caution">
    <text evidence="1">The sequence shown here is derived from an EMBL/GenBank/DDBJ whole genome shotgun (WGS) entry which is preliminary data.</text>
</comment>
<dbReference type="RefSeq" id="WP_379934598.1">
    <property type="nucleotide sequence ID" value="NZ_JBHTHY010000007.1"/>
</dbReference>
<evidence type="ECO:0000313" key="1">
    <source>
        <dbReference type="EMBL" id="MFD0798043.1"/>
    </source>
</evidence>
<evidence type="ECO:0000313" key="2">
    <source>
        <dbReference type="Proteomes" id="UP001597012"/>
    </source>
</evidence>
<reference evidence="2" key="1">
    <citation type="journal article" date="2019" name="Int. J. Syst. Evol. Microbiol.">
        <title>The Global Catalogue of Microorganisms (GCM) 10K type strain sequencing project: providing services to taxonomists for standard genome sequencing and annotation.</title>
        <authorList>
            <consortium name="The Broad Institute Genomics Platform"/>
            <consortium name="The Broad Institute Genome Sequencing Center for Infectious Disease"/>
            <person name="Wu L."/>
            <person name="Ma J."/>
        </authorList>
    </citation>
    <scope>NUCLEOTIDE SEQUENCE [LARGE SCALE GENOMIC DNA]</scope>
    <source>
        <strain evidence="2">CCUG 61948</strain>
    </source>
</reference>
<evidence type="ECO:0008006" key="3">
    <source>
        <dbReference type="Google" id="ProtNLM"/>
    </source>
</evidence>
<gene>
    <name evidence="1" type="ORF">ACFQZJ_11255</name>
</gene>
<protein>
    <recommendedName>
        <fullName evidence="3">DUF481 domain-containing protein</fullName>
    </recommendedName>
</protein>
<name>A0ABW3B5J0_9FLAO</name>
<proteinExistence type="predicted"/>
<accession>A0ABW3B5J0</accession>
<keyword evidence="2" id="KW-1185">Reference proteome</keyword>
<sequence>MTIPVSLKFGATLVFFLVLSFTINGQRPPVPVNKEALKLFVECNCERRYIQQEIKFVSHVRDQALANIQLFIYDVANGSGGRTYVLDFKGTRDYEGITGDASYETDPNMTSDEIRIGLVKQIKAGLLRYVIQSDLADKVNYTIDNEGAEELQDIDFEDPWNNWIFEVYGEARLDKETSRKEFEYEFGFESDRVTEKWRIRADGELNESRSEFERSDEVFVSERIRYSIDASVVRSLSDHWSAGLFGGARHNTFTNLDFSTYVNPAIEYNIFPYNEVLRREIVFAYRIGYFYNNYIDTTIFEQEAEGIFNHSLDIQLNYRQPWGNIYTRLRGSAFLNDFRKNRIQLFGRLAIRVFKGLAVTFRGDFEVIRDQIGLPAGDASLEDVLLQQKQIATDFELGFRVGLRYTFGSTYNNIINLRL</sequence>
<dbReference type="Proteomes" id="UP001597012">
    <property type="component" value="Unassembled WGS sequence"/>
</dbReference>
<dbReference type="EMBL" id="JBHTHY010000007">
    <property type="protein sequence ID" value="MFD0798043.1"/>
    <property type="molecule type" value="Genomic_DNA"/>
</dbReference>
<organism evidence="1 2">
    <name type="scientific">Maribacter chungangensis</name>
    <dbReference type="NCBI Taxonomy" id="1069117"/>
    <lineage>
        <taxon>Bacteria</taxon>
        <taxon>Pseudomonadati</taxon>
        <taxon>Bacteroidota</taxon>
        <taxon>Flavobacteriia</taxon>
        <taxon>Flavobacteriales</taxon>
        <taxon>Flavobacteriaceae</taxon>
        <taxon>Maribacter</taxon>
    </lineage>
</organism>